<dbReference type="GO" id="GO:0034728">
    <property type="term" value="P:nucleosome organization"/>
    <property type="evidence" value="ECO:0007669"/>
    <property type="project" value="TreeGrafter"/>
</dbReference>
<proteinExistence type="predicted"/>
<gene>
    <name evidence="2" type="ORF">GSTENG00002913001</name>
</gene>
<name>Q4TD96_TETNG</name>
<keyword evidence="1" id="KW-0539">Nucleus</keyword>
<sequence length="90" mass="10408">SPSGFLNIGMEQKKCCDHSFLVKQPEDGETETHEEQLQAAVRGSGKLVLLDKLLTRLRERGNRVLIFSQMVRMLDILAEYLTRKRYPFQV</sequence>
<dbReference type="GO" id="GO:0003677">
    <property type="term" value="F:DNA binding"/>
    <property type="evidence" value="ECO:0007669"/>
    <property type="project" value="TreeGrafter"/>
</dbReference>
<dbReference type="AlphaFoldDB" id="Q4TD96"/>
<dbReference type="GO" id="GO:0140658">
    <property type="term" value="F:ATP-dependent chromatin remodeler activity"/>
    <property type="evidence" value="ECO:0007669"/>
    <property type="project" value="TreeGrafter"/>
</dbReference>
<dbReference type="KEGG" id="tng:GSTEN00002913G001"/>
<feature type="non-terminal residue" evidence="2">
    <location>
        <position position="1"/>
    </location>
</feature>
<dbReference type="SUPFAM" id="SSF52540">
    <property type="entry name" value="P-loop containing nucleoside triphosphate hydrolases"/>
    <property type="match status" value="1"/>
</dbReference>
<dbReference type="PANTHER" id="PTHR45623:SF19">
    <property type="entry name" value="CHROMODOMAIN-HELICASE-DNA-BINDING PROTEIN 2"/>
    <property type="match status" value="1"/>
</dbReference>
<dbReference type="PANTHER" id="PTHR45623">
    <property type="entry name" value="CHROMODOMAIN-HELICASE-DNA-BINDING PROTEIN 3-RELATED-RELATED"/>
    <property type="match status" value="1"/>
</dbReference>
<dbReference type="GO" id="GO:0016887">
    <property type="term" value="F:ATP hydrolysis activity"/>
    <property type="evidence" value="ECO:0007669"/>
    <property type="project" value="TreeGrafter"/>
</dbReference>
<accession>Q4TD96</accession>
<dbReference type="Gene3D" id="3.40.50.300">
    <property type="entry name" value="P-loop containing nucleotide triphosphate hydrolases"/>
    <property type="match status" value="1"/>
</dbReference>
<dbReference type="GO" id="GO:0042393">
    <property type="term" value="F:histone binding"/>
    <property type="evidence" value="ECO:0007669"/>
    <property type="project" value="TreeGrafter"/>
</dbReference>
<dbReference type="InterPro" id="IPR027417">
    <property type="entry name" value="P-loop_NTPase"/>
</dbReference>
<evidence type="ECO:0000313" key="2">
    <source>
        <dbReference type="EMBL" id="CAF89136.1"/>
    </source>
</evidence>
<feature type="non-terminal residue" evidence="2">
    <location>
        <position position="90"/>
    </location>
</feature>
<evidence type="ECO:0000256" key="1">
    <source>
        <dbReference type="ARBA" id="ARBA00023242"/>
    </source>
</evidence>
<dbReference type="GO" id="GO:0005634">
    <property type="term" value="C:nucleus"/>
    <property type="evidence" value="ECO:0007669"/>
    <property type="project" value="TreeGrafter"/>
</dbReference>
<dbReference type="OrthoDB" id="5857104at2759"/>
<reference evidence="2" key="1">
    <citation type="journal article" date="2004" name="Nature">
        <title>Genome duplication in the teleost fish Tetraodon nigroviridis reveals the early vertebrate proto-karyotype.</title>
        <authorList>
            <person name="Jaillon O."/>
            <person name="Aury J.-M."/>
            <person name="Brunet F."/>
            <person name="Petit J.-L."/>
            <person name="Stange-Thomann N."/>
            <person name="Mauceli E."/>
            <person name="Bouneau L."/>
            <person name="Fischer C."/>
            <person name="Ozouf-Costaz C."/>
            <person name="Bernot A."/>
            <person name="Nicaud S."/>
            <person name="Jaffe D."/>
            <person name="Fisher S."/>
            <person name="Lutfalla G."/>
            <person name="Dossat C."/>
            <person name="Segurens B."/>
            <person name="Dasilva C."/>
            <person name="Salanoubat M."/>
            <person name="Levy M."/>
            <person name="Boudet N."/>
            <person name="Castellano S."/>
            <person name="Anthouard V."/>
            <person name="Jubin C."/>
            <person name="Castelli V."/>
            <person name="Katinka M."/>
            <person name="Vacherie B."/>
            <person name="Biemont C."/>
            <person name="Skalli Z."/>
            <person name="Cattolico L."/>
            <person name="Poulain J."/>
            <person name="De Berardinis V."/>
            <person name="Cruaud C."/>
            <person name="Duprat S."/>
            <person name="Brottier P."/>
            <person name="Coutanceau J.-P."/>
            <person name="Gouzy J."/>
            <person name="Parra G."/>
            <person name="Lardier G."/>
            <person name="Chapple C."/>
            <person name="McKernan K.J."/>
            <person name="McEwan P."/>
            <person name="Bosak S."/>
            <person name="Kellis M."/>
            <person name="Volff J.-N."/>
            <person name="Guigo R."/>
            <person name="Zody M.C."/>
            <person name="Mesirov J."/>
            <person name="Lindblad-Toh K."/>
            <person name="Birren B."/>
            <person name="Nusbaum C."/>
            <person name="Kahn D."/>
            <person name="Robinson-Rechavi M."/>
            <person name="Laudet V."/>
            <person name="Schachter V."/>
            <person name="Quetier F."/>
            <person name="Saurin W."/>
            <person name="Scarpelli C."/>
            <person name="Wincker P."/>
            <person name="Lander E.S."/>
            <person name="Weissenbach J."/>
            <person name="Roest Crollius H."/>
        </authorList>
    </citation>
    <scope>NUCLEOTIDE SEQUENCE [LARGE SCALE GENOMIC DNA]</scope>
</reference>
<protein>
    <submittedName>
        <fullName evidence="2">Chromosome undetermined SCAF6411, whole genome shotgun sequence</fullName>
    </submittedName>
</protein>
<dbReference type="GO" id="GO:0003682">
    <property type="term" value="F:chromatin binding"/>
    <property type="evidence" value="ECO:0007669"/>
    <property type="project" value="TreeGrafter"/>
</dbReference>
<reference evidence="2" key="2">
    <citation type="submission" date="2004-02" db="EMBL/GenBank/DDBJ databases">
        <authorList>
            <consortium name="Genoscope"/>
            <consortium name="Whitehead Institute Centre for Genome Research"/>
        </authorList>
    </citation>
    <scope>NUCLEOTIDE SEQUENCE</scope>
</reference>
<dbReference type="EMBL" id="CAAE01006411">
    <property type="protein sequence ID" value="CAF89136.1"/>
    <property type="molecule type" value="Genomic_DNA"/>
</dbReference>
<dbReference type="GO" id="GO:0000785">
    <property type="term" value="C:chromatin"/>
    <property type="evidence" value="ECO:0007669"/>
    <property type="project" value="TreeGrafter"/>
</dbReference>
<organism evidence="2">
    <name type="scientific">Tetraodon nigroviridis</name>
    <name type="common">Spotted green pufferfish</name>
    <name type="synonym">Chelonodon nigroviridis</name>
    <dbReference type="NCBI Taxonomy" id="99883"/>
    <lineage>
        <taxon>Eukaryota</taxon>
        <taxon>Metazoa</taxon>
        <taxon>Chordata</taxon>
        <taxon>Craniata</taxon>
        <taxon>Vertebrata</taxon>
        <taxon>Euteleostomi</taxon>
        <taxon>Actinopterygii</taxon>
        <taxon>Neopterygii</taxon>
        <taxon>Teleostei</taxon>
        <taxon>Neoteleostei</taxon>
        <taxon>Acanthomorphata</taxon>
        <taxon>Eupercaria</taxon>
        <taxon>Tetraodontiformes</taxon>
        <taxon>Tetradontoidea</taxon>
        <taxon>Tetraodontidae</taxon>
        <taxon>Tetraodon</taxon>
    </lineage>
</organism>